<dbReference type="GO" id="GO:0005524">
    <property type="term" value="F:ATP binding"/>
    <property type="evidence" value="ECO:0007669"/>
    <property type="project" value="UniProtKB-KW"/>
</dbReference>
<dbReference type="AlphaFoldDB" id="A0A1Q2L3R7"/>
<dbReference type="OrthoDB" id="9782422at2"/>
<dbReference type="PANTHER" id="PTHR43309">
    <property type="entry name" value="5-OXOPROLINASE SUBUNIT C"/>
    <property type="match status" value="1"/>
</dbReference>
<evidence type="ECO:0000256" key="4">
    <source>
        <dbReference type="SAM" id="Coils"/>
    </source>
</evidence>
<evidence type="ECO:0000313" key="6">
    <source>
        <dbReference type="EMBL" id="AQQ54522.1"/>
    </source>
</evidence>
<proteinExistence type="predicted"/>
<keyword evidence="1" id="KW-0547">Nucleotide-binding</keyword>
<dbReference type="NCBIfam" id="TIGR00724">
    <property type="entry name" value="urea_amlyse_rel"/>
    <property type="match status" value="1"/>
</dbReference>
<keyword evidence="7" id="KW-1185">Reference proteome</keyword>
<dbReference type="KEGG" id="pmar:B0X71_16370"/>
<evidence type="ECO:0000256" key="1">
    <source>
        <dbReference type="ARBA" id="ARBA00022741"/>
    </source>
</evidence>
<dbReference type="GO" id="GO:0016787">
    <property type="term" value="F:hydrolase activity"/>
    <property type="evidence" value="ECO:0007669"/>
    <property type="project" value="UniProtKB-KW"/>
</dbReference>
<gene>
    <name evidence="6" type="ORF">B0X71_16370</name>
</gene>
<dbReference type="InterPro" id="IPR003778">
    <property type="entry name" value="CT_A_B"/>
</dbReference>
<feature type="domain" description="Carboxyltransferase" evidence="5">
    <location>
        <begin position="23"/>
        <end position="313"/>
    </location>
</feature>
<dbReference type="PANTHER" id="PTHR43309:SF5">
    <property type="entry name" value="5-OXOPROLINASE SUBUNIT C"/>
    <property type="match status" value="1"/>
</dbReference>
<sequence length="329" mass="35818">MLKINKGGLQTTVQDSGRYGLQKFGVITNGAMDPYAFRIANILIGNTEFEAALEITLAGPVIEFEQDAMIALCGGDLSPVIDGQNAKMWRPLFVPKGSTLTFGAPRTGTRAYLAVAGGIDVPEIMGSKSTYLRAGIGGFKGRALEAGDELTAGRLSSRQSALLAAHSKNNVCQPSWSVASLSYSAEPVIQVMEGRQFSLFDSRSRDHFFQETFSISVQSDRMGCRLEGVSLHLEETQELISEAVAFGSVQVPPDGNPIVLLADRQTTGGYPKIGQIASVDLPLVAQLKPGDRLHFQKISLEEAQQLYRAQEQLIRQLKTSIRLKQEEWI</sequence>
<evidence type="ECO:0000259" key="5">
    <source>
        <dbReference type="SMART" id="SM00797"/>
    </source>
</evidence>
<protein>
    <submittedName>
        <fullName evidence="6">KipI antagonist</fullName>
    </submittedName>
</protein>
<accession>A0A1Q2L3R7</accession>
<reference evidence="6 7" key="1">
    <citation type="submission" date="2017-02" db="EMBL/GenBank/DDBJ databases">
        <title>The complete genomic sequence of a novel cold adapted crude oil-degrading bacterium Planococcus qaidamina Y42.</title>
        <authorList>
            <person name="Yang R."/>
        </authorList>
    </citation>
    <scope>NUCLEOTIDE SEQUENCE [LARGE SCALE GENOMIC DNA]</scope>
    <source>
        <strain evidence="6 7">Y42</strain>
    </source>
</reference>
<name>A0A1Q2L3R7_9BACL</name>
<dbReference type="RefSeq" id="WP_077590414.1">
    <property type="nucleotide sequence ID" value="NZ_CP019640.1"/>
</dbReference>
<dbReference type="InterPro" id="IPR052708">
    <property type="entry name" value="PxpC"/>
</dbReference>
<keyword evidence="2" id="KW-0378">Hydrolase</keyword>
<keyword evidence="3" id="KW-0067">ATP-binding</keyword>
<evidence type="ECO:0000256" key="2">
    <source>
        <dbReference type="ARBA" id="ARBA00022801"/>
    </source>
</evidence>
<evidence type="ECO:0000256" key="3">
    <source>
        <dbReference type="ARBA" id="ARBA00022840"/>
    </source>
</evidence>
<organism evidence="6 7">
    <name type="scientific">Planococcus lenghuensis</name>
    <dbReference type="NCBI Taxonomy" id="2213202"/>
    <lineage>
        <taxon>Bacteria</taxon>
        <taxon>Bacillati</taxon>
        <taxon>Bacillota</taxon>
        <taxon>Bacilli</taxon>
        <taxon>Bacillales</taxon>
        <taxon>Caryophanaceae</taxon>
        <taxon>Planococcus</taxon>
    </lineage>
</organism>
<evidence type="ECO:0000313" key="7">
    <source>
        <dbReference type="Proteomes" id="UP000188184"/>
    </source>
</evidence>
<dbReference type="InterPro" id="IPR029000">
    <property type="entry name" value="Cyclophilin-like_dom_sf"/>
</dbReference>
<dbReference type="SMART" id="SM00797">
    <property type="entry name" value="AHS2"/>
    <property type="match status" value="1"/>
</dbReference>
<dbReference type="Proteomes" id="UP000188184">
    <property type="component" value="Chromosome"/>
</dbReference>
<dbReference type="EMBL" id="CP019640">
    <property type="protein sequence ID" value="AQQ54522.1"/>
    <property type="molecule type" value="Genomic_DNA"/>
</dbReference>
<keyword evidence="4" id="KW-0175">Coiled coil</keyword>
<dbReference type="Gene3D" id="2.40.100.10">
    <property type="entry name" value="Cyclophilin-like"/>
    <property type="match status" value="1"/>
</dbReference>
<dbReference type="Pfam" id="PF02626">
    <property type="entry name" value="CT_A_B"/>
    <property type="match status" value="1"/>
</dbReference>
<feature type="coiled-coil region" evidence="4">
    <location>
        <begin position="300"/>
        <end position="327"/>
    </location>
</feature>
<dbReference type="SUPFAM" id="SSF50891">
    <property type="entry name" value="Cyclophilin-like"/>
    <property type="match status" value="1"/>
</dbReference>